<dbReference type="AlphaFoldDB" id="A0A7H9CH06"/>
<dbReference type="KEGG" id="cinf:CINF_0910"/>
<organism evidence="1 2">
    <name type="scientific">Candidatus Campylobacter infans</name>
    <dbReference type="NCBI Taxonomy" id="2561898"/>
    <lineage>
        <taxon>Bacteria</taxon>
        <taxon>Pseudomonadati</taxon>
        <taxon>Campylobacterota</taxon>
        <taxon>Epsilonproteobacteria</taxon>
        <taxon>Campylobacterales</taxon>
        <taxon>Campylobacteraceae</taxon>
        <taxon>Campylobacter</taxon>
    </lineage>
</organism>
<evidence type="ECO:0000313" key="1">
    <source>
        <dbReference type="EMBL" id="QLI05417.1"/>
    </source>
</evidence>
<keyword evidence="2" id="KW-1185">Reference proteome</keyword>
<proteinExistence type="predicted"/>
<reference evidence="1 2" key="1">
    <citation type="submission" date="2020-02" db="EMBL/GenBank/DDBJ databases">
        <title>Complete genome sequence of the novel Campylobacter species Candidatus Campylobacter infans.</title>
        <authorList>
            <person name="Duim B."/>
            <person name="Zomer A."/>
            <person name="van der Graaf L."/>
            <person name="Wagenaar J."/>
        </authorList>
    </citation>
    <scope>NUCLEOTIDE SEQUENCE [LARGE SCALE GENOMIC DNA]</scope>
    <source>
        <strain evidence="1 2">19S00001</strain>
    </source>
</reference>
<dbReference type="EMBL" id="CP049075">
    <property type="protein sequence ID" value="QLI05417.1"/>
    <property type="molecule type" value="Genomic_DNA"/>
</dbReference>
<gene>
    <name evidence="1" type="ORF">CINF_0910</name>
</gene>
<dbReference type="InterPro" id="IPR021352">
    <property type="entry name" value="DUF2971"/>
</dbReference>
<name>A0A7H9CH06_9BACT</name>
<accession>A0A7H9CH06</accession>
<dbReference type="Pfam" id="PF11185">
    <property type="entry name" value="DUF2971"/>
    <property type="match status" value="1"/>
</dbReference>
<evidence type="ECO:0000313" key="2">
    <source>
        <dbReference type="Proteomes" id="UP000509414"/>
    </source>
</evidence>
<protein>
    <submittedName>
        <fullName evidence="1">DUF2971 domain-containing protein</fullName>
    </submittedName>
</protein>
<dbReference type="Proteomes" id="UP000509414">
    <property type="component" value="Chromosome"/>
</dbReference>
<sequence>MISKEEMFSKYRALDINSEPLTIKNNKQNARLFDILKHKRLHATSFYNLNDTLESAFTYDIKELSKEDLINFYNAKMDKTKNICSFSIAKNDIYAASDQCEHLMWAHYANAHKGVRIDFKLKNDYEHVQKVNYVDELTERKKEDIKNEDTLNEIMTTKLKIWEYEKEARIISTNTYIDIIIKRIVLGRGFHSSNSQISSDSNFKIIALTLKNLLGDDSVEFYMYENKYSNKLHKIQC</sequence>